<evidence type="ECO:0000259" key="2">
    <source>
        <dbReference type="Pfam" id="PF13439"/>
    </source>
</evidence>
<sequence>MKVLQIISGNDTGGGGNHVLNLSFYSRRMFDCTLGTIGGGGLYERSKRLGVNTVKFKRSITYDSFILKYIEENKIDIVNFHGARAFFVHYFLKNKINIPAVATVHSDFRKDFLNSKIKYKIFTPLSKAGLKSFGNYICVSDYIKDILDEENFRGKKFRVSNGIAGDGIVLKKDRNGIRKKYNISDRDFVYVNVARMHPVKNQMSLVEAFGIVRDKVKNVKLIIVGDGSEELKLRNLIVDLALQEDVILAGYSENAIDFMNAGDVGILTSFSEGGAPPMVLLESAAVKKPFIAPRVGDMDTILDDDSIFLVDPNSVEDISNKMKLAFDRREYMQGMGERLYDICKKKFSMNNFCRQYNDIYSRILSQE</sequence>
<dbReference type="EMBL" id="JBGFFE010000008">
    <property type="protein sequence ID" value="MEY8763493.1"/>
    <property type="molecule type" value="Genomic_DNA"/>
</dbReference>
<accession>A0ABV4DWR5</accession>
<dbReference type="PANTHER" id="PTHR12526">
    <property type="entry name" value="GLYCOSYLTRANSFERASE"/>
    <property type="match status" value="1"/>
</dbReference>
<feature type="domain" description="Glycosyltransferase subfamily 4-like N-terminal" evidence="2">
    <location>
        <begin position="13"/>
        <end position="162"/>
    </location>
</feature>
<dbReference type="SUPFAM" id="SSF53756">
    <property type="entry name" value="UDP-Glycosyltransferase/glycogen phosphorylase"/>
    <property type="match status" value="1"/>
</dbReference>
<evidence type="ECO:0000313" key="3">
    <source>
        <dbReference type="EMBL" id="MEY8763493.1"/>
    </source>
</evidence>
<dbReference type="RefSeq" id="WP_294182157.1">
    <property type="nucleotide sequence ID" value="NZ_JBGFFE010000008.1"/>
</dbReference>
<evidence type="ECO:0000259" key="1">
    <source>
        <dbReference type="Pfam" id="PF00534"/>
    </source>
</evidence>
<dbReference type="CDD" id="cd03801">
    <property type="entry name" value="GT4_PimA-like"/>
    <property type="match status" value="1"/>
</dbReference>
<dbReference type="Pfam" id="PF13439">
    <property type="entry name" value="Glyco_transf_4"/>
    <property type="match status" value="1"/>
</dbReference>
<dbReference type="PANTHER" id="PTHR12526:SF627">
    <property type="entry name" value="D-RHAMNOSYLTRANSFERASE WBPZ"/>
    <property type="match status" value="1"/>
</dbReference>
<feature type="domain" description="Glycosyl transferase family 1" evidence="1">
    <location>
        <begin position="174"/>
        <end position="338"/>
    </location>
</feature>
<keyword evidence="3" id="KW-0328">Glycosyltransferase</keyword>
<dbReference type="InterPro" id="IPR001296">
    <property type="entry name" value="Glyco_trans_1"/>
</dbReference>
<name>A0ABV4DWR5_9CLOT</name>
<proteinExistence type="predicted"/>
<dbReference type="GO" id="GO:0016757">
    <property type="term" value="F:glycosyltransferase activity"/>
    <property type="evidence" value="ECO:0007669"/>
    <property type="project" value="UniProtKB-KW"/>
</dbReference>
<dbReference type="EC" id="2.4.-.-" evidence="3"/>
<keyword evidence="3" id="KW-0808">Transferase</keyword>
<organism evidence="3 4">
    <name type="scientific">Clostridium lapidicellarium</name>
    <dbReference type="NCBI Taxonomy" id="3240931"/>
    <lineage>
        <taxon>Bacteria</taxon>
        <taxon>Bacillati</taxon>
        <taxon>Bacillota</taxon>
        <taxon>Clostridia</taxon>
        <taxon>Eubacteriales</taxon>
        <taxon>Clostridiaceae</taxon>
        <taxon>Clostridium</taxon>
    </lineage>
</organism>
<dbReference type="Pfam" id="PF00534">
    <property type="entry name" value="Glycos_transf_1"/>
    <property type="match status" value="1"/>
</dbReference>
<protein>
    <submittedName>
        <fullName evidence="3">Glycosyltransferase family 4 protein</fullName>
        <ecNumber evidence="3">2.4.-.-</ecNumber>
    </submittedName>
</protein>
<gene>
    <name evidence="3" type="ORF">AB8S09_07560</name>
</gene>
<dbReference type="InterPro" id="IPR028098">
    <property type="entry name" value="Glyco_trans_4-like_N"/>
</dbReference>
<evidence type="ECO:0000313" key="4">
    <source>
        <dbReference type="Proteomes" id="UP001565220"/>
    </source>
</evidence>
<keyword evidence="4" id="KW-1185">Reference proteome</keyword>
<dbReference type="Gene3D" id="3.40.50.2000">
    <property type="entry name" value="Glycogen Phosphorylase B"/>
    <property type="match status" value="2"/>
</dbReference>
<reference evidence="3 4" key="1">
    <citation type="submission" date="2024-08" db="EMBL/GenBank/DDBJ databases">
        <title>Clostridium lapicellarii sp. nov., and Clostridium renhuaiense sp. nov., two species isolated from the mud in a fermentation cellar used for producing sauce-flavour Chinese liquors.</title>
        <authorList>
            <person name="Yang F."/>
            <person name="Wang H."/>
            <person name="Chen L.Q."/>
            <person name="Zhou N."/>
            <person name="Lu J.J."/>
            <person name="Pu X.X."/>
            <person name="Wan B."/>
            <person name="Wang L."/>
            <person name="Liu S.J."/>
        </authorList>
    </citation>
    <scope>NUCLEOTIDE SEQUENCE [LARGE SCALE GENOMIC DNA]</scope>
    <source>
        <strain evidence="3 4">MT-113</strain>
    </source>
</reference>
<dbReference type="Proteomes" id="UP001565220">
    <property type="component" value="Unassembled WGS sequence"/>
</dbReference>
<comment type="caution">
    <text evidence="3">The sequence shown here is derived from an EMBL/GenBank/DDBJ whole genome shotgun (WGS) entry which is preliminary data.</text>
</comment>